<keyword evidence="1" id="KW-0472">Membrane</keyword>
<dbReference type="EMBL" id="MHLO01000028">
    <property type="protein sequence ID" value="OGZ11862.1"/>
    <property type="molecule type" value="Genomic_DNA"/>
</dbReference>
<keyword evidence="1" id="KW-1133">Transmembrane helix</keyword>
<evidence type="ECO:0000256" key="1">
    <source>
        <dbReference type="SAM" id="Phobius"/>
    </source>
</evidence>
<evidence type="ECO:0000313" key="2">
    <source>
        <dbReference type="EMBL" id="OGZ11862.1"/>
    </source>
</evidence>
<feature type="transmembrane region" description="Helical" evidence="1">
    <location>
        <begin position="87"/>
        <end position="106"/>
    </location>
</feature>
<comment type="caution">
    <text evidence="2">The sequence shown here is derived from an EMBL/GenBank/DDBJ whole genome shotgun (WGS) entry which is preliminary data.</text>
</comment>
<feature type="transmembrane region" description="Helical" evidence="1">
    <location>
        <begin position="112"/>
        <end position="130"/>
    </location>
</feature>
<protein>
    <submittedName>
        <fullName evidence="2">Uncharacterized protein</fullName>
    </submittedName>
</protein>
<sequence length="156" mass="18117">MDPEKIFETIATVLSKVSCAVRRACDAIRSGISKLFAPAVFVGNPERVRKKGELDGDEERLRELTRAWRTMLAEDPCTIRLRGHVRLLQQVMFAIFLCFVFAGSTLEARHPIFSFITVVFFATVPYWLWVGVWHKRINDKVFAEFKERFGKHFHLE</sequence>
<proteinExistence type="predicted"/>
<gene>
    <name evidence="2" type="ORF">A3C93_00480</name>
</gene>
<dbReference type="Proteomes" id="UP000178636">
    <property type="component" value="Unassembled WGS sequence"/>
</dbReference>
<dbReference type="AlphaFoldDB" id="A0A1G2DEI8"/>
<name>A0A1G2DEI8_9BACT</name>
<evidence type="ECO:0000313" key="3">
    <source>
        <dbReference type="Proteomes" id="UP000178636"/>
    </source>
</evidence>
<reference evidence="2 3" key="1">
    <citation type="journal article" date="2016" name="Nat. Commun.">
        <title>Thousands of microbial genomes shed light on interconnected biogeochemical processes in an aquifer system.</title>
        <authorList>
            <person name="Anantharaman K."/>
            <person name="Brown C.T."/>
            <person name="Hug L.A."/>
            <person name="Sharon I."/>
            <person name="Castelle C.J."/>
            <person name="Probst A.J."/>
            <person name="Thomas B.C."/>
            <person name="Singh A."/>
            <person name="Wilkins M.J."/>
            <person name="Karaoz U."/>
            <person name="Brodie E.L."/>
            <person name="Williams K.H."/>
            <person name="Hubbard S.S."/>
            <person name="Banfield J.F."/>
        </authorList>
    </citation>
    <scope>NUCLEOTIDE SEQUENCE [LARGE SCALE GENOMIC DNA]</scope>
</reference>
<organism evidence="2 3">
    <name type="scientific">Candidatus Lloydbacteria bacterium RIFCSPHIGHO2_02_FULL_54_17</name>
    <dbReference type="NCBI Taxonomy" id="1798664"/>
    <lineage>
        <taxon>Bacteria</taxon>
        <taxon>Candidatus Lloydiibacteriota</taxon>
    </lineage>
</organism>
<accession>A0A1G2DEI8</accession>
<dbReference type="STRING" id="1798664.A3C93_00480"/>
<keyword evidence="1" id="KW-0812">Transmembrane</keyword>